<dbReference type="EMBL" id="PYDT01000003">
    <property type="protein sequence ID" value="THU67284.1"/>
    <property type="molecule type" value="Genomic_DNA"/>
</dbReference>
<gene>
    <name evidence="2" type="ORF">C4D60_Mb05t23040</name>
</gene>
<evidence type="ECO:0000313" key="3">
    <source>
        <dbReference type="Proteomes" id="UP000317650"/>
    </source>
</evidence>
<protein>
    <submittedName>
        <fullName evidence="2">Uncharacterized protein</fullName>
    </submittedName>
</protein>
<comment type="caution">
    <text evidence="2">The sequence shown here is derived from an EMBL/GenBank/DDBJ whole genome shotgun (WGS) entry which is preliminary data.</text>
</comment>
<sequence length="139" mass="15700">MKVSYNILYGQALPTFSSHLTTKRAQDEITENERRQREDEEEGEKDKLMVTCDTTICRSHLAFADPGSSGSDRWLGSRVGVGVGVGVKEVVPLFLSHVHQHRMGWACCCLCHHYNLLFTQPLAKQSTISLLHLSFLIHF</sequence>
<dbReference type="AlphaFoldDB" id="A0A4S8JY71"/>
<reference evidence="2 3" key="1">
    <citation type="journal article" date="2019" name="Nat. Plants">
        <title>Genome sequencing of Musa balbisiana reveals subgenome evolution and function divergence in polyploid bananas.</title>
        <authorList>
            <person name="Yao X."/>
        </authorList>
    </citation>
    <scope>NUCLEOTIDE SEQUENCE [LARGE SCALE GENOMIC DNA]</scope>
    <source>
        <strain evidence="3">cv. DH-PKW</strain>
        <tissue evidence="2">Leaves</tissue>
    </source>
</reference>
<feature type="region of interest" description="Disordered" evidence="1">
    <location>
        <begin position="23"/>
        <end position="46"/>
    </location>
</feature>
<feature type="compositionally biased region" description="Basic and acidic residues" evidence="1">
    <location>
        <begin position="24"/>
        <end position="46"/>
    </location>
</feature>
<accession>A0A4S8JY71</accession>
<proteinExistence type="predicted"/>
<evidence type="ECO:0000256" key="1">
    <source>
        <dbReference type="SAM" id="MobiDB-lite"/>
    </source>
</evidence>
<dbReference type="Proteomes" id="UP000317650">
    <property type="component" value="Chromosome 5"/>
</dbReference>
<evidence type="ECO:0000313" key="2">
    <source>
        <dbReference type="EMBL" id="THU67284.1"/>
    </source>
</evidence>
<organism evidence="2 3">
    <name type="scientific">Musa balbisiana</name>
    <name type="common">Banana</name>
    <dbReference type="NCBI Taxonomy" id="52838"/>
    <lineage>
        <taxon>Eukaryota</taxon>
        <taxon>Viridiplantae</taxon>
        <taxon>Streptophyta</taxon>
        <taxon>Embryophyta</taxon>
        <taxon>Tracheophyta</taxon>
        <taxon>Spermatophyta</taxon>
        <taxon>Magnoliopsida</taxon>
        <taxon>Liliopsida</taxon>
        <taxon>Zingiberales</taxon>
        <taxon>Musaceae</taxon>
        <taxon>Musa</taxon>
    </lineage>
</organism>
<name>A0A4S8JY71_MUSBA</name>
<keyword evidence="3" id="KW-1185">Reference proteome</keyword>